<dbReference type="InterPro" id="IPR017452">
    <property type="entry name" value="GPCR_Rhodpsn_7TM"/>
</dbReference>
<dbReference type="InterPro" id="IPR047130">
    <property type="entry name" value="7TM_GPCR_Srsx_nematod"/>
</dbReference>
<feature type="transmembrane region" description="Helical" evidence="5">
    <location>
        <begin position="231"/>
        <end position="254"/>
    </location>
</feature>
<evidence type="ECO:0000256" key="5">
    <source>
        <dbReference type="SAM" id="Phobius"/>
    </source>
</evidence>
<name>A0A1I7ZG23_9BILA</name>
<feature type="transmembrane region" description="Helical" evidence="5">
    <location>
        <begin position="186"/>
        <end position="207"/>
    </location>
</feature>
<feature type="transmembrane region" description="Helical" evidence="5">
    <location>
        <begin position="97"/>
        <end position="118"/>
    </location>
</feature>
<dbReference type="Gene3D" id="1.20.1070.10">
    <property type="entry name" value="Rhodopsin 7-helix transmembrane proteins"/>
    <property type="match status" value="1"/>
</dbReference>
<evidence type="ECO:0000313" key="7">
    <source>
        <dbReference type="Proteomes" id="UP000095287"/>
    </source>
</evidence>
<dbReference type="Proteomes" id="UP000095287">
    <property type="component" value="Unplaced"/>
</dbReference>
<dbReference type="InterPro" id="IPR019424">
    <property type="entry name" value="7TM_GPCR_Srsx"/>
</dbReference>
<dbReference type="CDD" id="cd00637">
    <property type="entry name" value="7tm_classA_rhodopsin-like"/>
    <property type="match status" value="1"/>
</dbReference>
<protein>
    <submittedName>
        <fullName evidence="8">G_PROTEIN_RECEP_F1_2 domain-containing protein</fullName>
    </submittedName>
</protein>
<evidence type="ECO:0000313" key="8">
    <source>
        <dbReference type="WBParaSite" id="L893_g25976.t1"/>
    </source>
</evidence>
<evidence type="ECO:0000256" key="4">
    <source>
        <dbReference type="ARBA" id="ARBA00023136"/>
    </source>
</evidence>
<keyword evidence="2 5" id="KW-0812">Transmembrane</keyword>
<dbReference type="GO" id="GO:0004930">
    <property type="term" value="F:G protein-coupled receptor activity"/>
    <property type="evidence" value="ECO:0007669"/>
    <property type="project" value="InterPro"/>
</dbReference>
<dbReference type="AlphaFoldDB" id="A0A1I7ZG23"/>
<reference evidence="8" key="1">
    <citation type="submission" date="2016-11" db="UniProtKB">
        <authorList>
            <consortium name="WormBaseParasite"/>
        </authorList>
    </citation>
    <scope>IDENTIFICATION</scope>
</reference>
<keyword evidence="4 5" id="KW-0472">Membrane</keyword>
<feature type="transmembrane region" description="Helical" evidence="5">
    <location>
        <begin position="31"/>
        <end position="51"/>
    </location>
</feature>
<comment type="subcellular location">
    <subcellularLocation>
        <location evidence="1">Membrane</location>
    </subcellularLocation>
</comment>
<feature type="transmembrane region" description="Helical" evidence="5">
    <location>
        <begin position="324"/>
        <end position="344"/>
    </location>
</feature>
<keyword evidence="7" id="KW-1185">Reference proteome</keyword>
<evidence type="ECO:0000259" key="6">
    <source>
        <dbReference type="PROSITE" id="PS50262"/>
    </source>
</evidence>
<keyword evidence="3 5" id="KW-1133">Transmembrane helix</keyword>
<feature type="domain" description="G-protein coupled receptors family 1 profile" evidence="6">
    <location>
        <begin position="41"/>
        <end position="342"/>
    </location>
</feature>
<dbReference type="PANTHER" id="PTHR23360:SF37">
    <property type="entry name" value="G-PROTEIN COUPLED RECEPTORS FAMILY 1 PROFILE DOMAIN-CONTAINING PROTEIN"/>
    <property type="match status" value="1"/>
</dbReference>
<feature type="transmembrane region" description="Helical" evidence="5">
    <location>
        <begin position="138"/>
        <end position="165"/>
    </location>
</feature>
<accession>A0A1I7ZG23</accession>
<feature type="transmembrane region" description="Helical" evidence="5">
    <location>
        <begin position="275"/>
        <end position="304"/>
    </location>
</feature>
<sequence length="394" mass="44798">MSEAITVIALEESNDEGEVSDLCMDIVKISLVFFGIFGIFGNFNIMLATYWHKSLRSKCGLLLAVLAFCDFWCLAFELLSAVRLLINSAQMSRKQCFWSISFYLFIENVETYMIFAVGFDRLLAICLPIKYDGQQSPLMSKCGLLLAVLAFCDFWCLAFELLSAVRLLTNSAQMSRKQYMLFRSRSYIPAIVAPGVVYSLILMIMGIVNLDNSMVPVCNPPLAYPGYTTEVWNYSTMITCVTTVVVYFATYTMLYKIAPKHASANTMAQIRVQKIMVQTLTVNVLAYFSSSLLSALIICIMRALGLHRNAIADAETYAVIPELFAMKAHLGLLSYSINYYVYFWRSSEYRRAFKKQLLFYVMLRKTGQKDNTLFMTRVDPAMRHFSLQSSRTNS</sequence>
<feature type="transmembrane region" description="Helical" evidence="5">
    <location>
        <begin position="63"/>
        <end position="85"/>
    </location>
</feature>
<dbReference type="Pfam" id="PF10320">
    <property type="entry name" value="7TM_GPCR_Srsx"/>
    <property type="match status" value="2"/>
</dbReference>
<dbReference type="WBParaSite" id="L893_g25976.t1">
    <property type="protein sequence ID" value="L893_g25976.t1"/>
    <property type="gene ID" value="L893_g25976"/>
</dbReference>
<dbReference type="SUPFAM" id="SSF81321">
    <property type="entry name" value="Family A G protein-coupled receptor-like"/>
    <property type="match status" value="2"/>
</dbReference>
<evidence type="ECO:0000256" key="3">
    <source>
        <dbReference type="ARBA" id="ARBA00022989"/>
    </source>
</evidence>
<evidence type="ECO:0000256" key="2">
    <source>
        <dbReference type="ARBA" id="ARBA00022692"/>
    </source>
</evidence>
<dbReference type="SMART" id="SM01381">
    <property type="entry name" value="7TM_GPCR_Srsx"/>
    <property type="match status" value="1"/>
</dbReference>
<organism evidence="7 8">
    <name type="scientific">Steinernema glaseri</name>
    <dbReference type="NCBI Taxonomy" id="37863"/>
    <lineage>
        <taxon>Eukaryota</taxon>
        <taxon>Metazoa</taxon>
        <taxon>Ecdysozoa</taxon>
        <taxon>Nematoda</taxon>
        <taxon>Chromadorea</taxon>
        <taxon>Rhabditida</taxon>
        <taxon>Tylenchina</taxon>
        <taxon>Panagrolaimomorpha</taxon>
        <taxon>Strongyloidoidea</taxon>
        <taxon>Steinernematidae</taxon>
        <taxon>Steinernema</taxon>
    </lineage>
</organism>
<dbReference type="InterPro" id="IPR000276">
    <property type="entry name" value="GPCR_Rhodpsn"/>
</dbReference>
<proteinExistence type="predicted"/>
<evidence type="ECO:0000256" key="1">
    <source>
        <dbReference type="ARBA" id="ARBA00004370"/>
    </source>
</evidence>
<dbReference type="GO" id="GO:0016020">
    <property type="term" value="C:membrane"/>
    <property type="evidence" value="ECO:0007669"/>
    <property type="project" value="UniProtKB-SubCell"/>
</dbReference>
<dbReference type="PROSITE" id="PS50262">
    <property type="entry name" value="G_PROTEIN_RECEP_F1_2"/>
    <property type="match status" value="1"/>
</dbReference>
<dbReference type="PANTHER" id="PTHR23360">
    <property type="entry name" value="G-PROTEIN COUPLED RECEPTORS FAMILY 1 PROFILE DOMAIN-CONTAINING PROTEIN-RELATED"/>
    <property type="match status" value="1"/>
</dbReference>